<dbReference type="InterPro" id="IPR009057">
    <property type="entry name" value="Homeodomain-like_sf"/>
</dbReference>
<feature type="DNA-binding region" description="H-T-H motif" evidence="2">
    <location>
        <begin position="29"/>
        <end position="48"/>
    </location>
</feature>
<evidence type="ECO:0000313" key="4">
    <source>
        <dbReference type="EMBL" id="TKA00859.1"/>
    </source>
</evidence>
<dbReference type="Gene3D" id="1.10.357.10">
    <property type="entry name" value="Tetracycline Repressor, domain 2"/>
    <property type="match status" value="1"/>
</dbReference>
<dbReference type="RefSeq" id="WP_136729270.1">
    <property type="nucleotide sequence ID" value="NZ_SUMC01000078.1"/>
</dbReference>
<reference evidence="4 5" key="1">
    <citation type="submission" date="2019-04" db="EMBL/GenBank/DDBJ databases">
        <title>Streptomyces oryziradicis sp. nov., a novel actinomycete isolated from rhizosphere soil of rice (Oryza sativa L.).</title>
        <authorList>
            <person name="Li C."/>
        </authorList>
    </citation>
    <scope>NUCLEOTIDE SEQUENCE [LARGE SCALE GENOMIC DNA]</scope>
    <source>
        <strain evidence="4 5">NEAU-C40</strain>
    </source>
</reference>
<name>A0A4V5N085_9ACTN</name>
<dbReference type="PRINTS" id="PR00455">
    <property type="entry name" value="HTHTETR"/>
</dbReference>
<comment type="caution">
    <text evidence="4">The sequence shown here is derived from an EMBL/GenBank/DDBJ whole genome shotgun (WGS) entry which is preliminary data.</text>
</comment>
<sequence length="189" mass="20724">MARPKSKDKRDALMAAATRVIVAQGLSAPTAVIAREAGTSNGSLFTYFATKAELFNQLYLELKSGMANASLEGFSVEAPPREQFSRMWSNWTRWATSNPDERRALALLGVSDDINQETRAASHQAMADVAGILERVRARGPMRDASTDFVGAMMNSLAEATMDFMIEDPDNADEHRRVGFDALCRMLGC</sequence>
<proteinExistence type="predicted"/>
<gene>
    <name evidence="4" type="ORF">FCI23_41525</name>
</gene>
<organism evidence="4 5">
    <name type="scientific">Actinacidiphila oryziradicis</name>
    <dbReference type="NCBI Taxonomy" id="2571141"/>
    <lineage>
        <taxon>Bacteria</taxon>
        <taxon>Bacillati</taxon>
        <taxon>Actinomycetota</taxon>
        <taxon>Actinomycetes</taxon>
        <taxon>Kitasatosporales</taxon>
        <taxon>Streptomycetaceae</taxon>
        <taxon>Actinacidiphila</taxon>
    </lineage>
</organism>
<keyword evidence="5" id="KW-1185">Reference proteome</keyword>
<dbReference type="EMBL" id="SUMC01000078">
    <property type="protein sequence ID" value="TKA00859.1"/>
    <property type="molecule type" value="Genomic_DNA"/>
</dbReference>
<feature type="domain" description="HTH tetR-type" evidence="3">
    <location>
        <begin position="7"/>
        <end position="66"/>
    </location>
</feature>
<dbReference type="PROSITE" id="PS50977">
    <property type="entry name" value="HTH_TETR_2"/>
    <property type="match status" value="1"/>
</dbReference>
<dbReference type="InterPro" id="IPR036271">
    <property type="entry name" value="Tet_transcr_reg_TetR-rel_C_sf"/>
</dbReference>
<dbReference type="PANTHER" id="PTHR30055">
    <property type="entry name" value="HTH-TYPE TRANSCRIPTIONAL REGULATOR RUTR"/>
    <property type="match status" value="1"/>
</dbReference>
<evidence type="ECO:0000256" key="2">
    <source>
        <dbReference type="PROSITE-ProRule" id="PRU00335"/>
    </source>
</evidence>
<dbReference type="SUPFAM" id="SSF46689">
    <property type="entry name" value="Homeodomain-like"/>
    <property type="match status" value="1"/>
</dbReference>
<dbReference type="SUPFAM" id="SSF48498">
    <property type="entry name" value="Tetracyclin repressor-like, C-terminal domain"/>
    <property type="match status" value="1"/>
</dbReference>
<dbReference type="OrthoDB" id="63332at2"/>
<dbReference type="InterPro" id="IPR050109">
    <property type="entry name" value="HTH-type_TetR-like_transc_reg"/>
</dbReference>
<dbReference type="AlphaFoldDB" id="A0A4V5N085"/>
<accession>A0A4V5N085</accession>
<dbReference type="GO" id="GO:0003677">
    <property type="term" value="F:DNA binding"/>
    <property type="evidence" value="ECO:0007669"/>
    <property type="project" value="UniProtKB-UniRule"/>
</dbReference>
<dbReference type="Pfam" id="PF00440">
    <property type="entry name" value="TetR_N"/>
    <property type="match status" value="1"/>
</dbReference>
<dbReference type="GO" id="GO:0006355">
    <property type="term" value="P:regulation of DNA-templated transcription"/>
    <property type="evidence" value="ECO:0007669"/>
    <property type="project" value="UniProtKB-ARBA"/>
</dbReference>
<dbReference type="PANTHER" id="PTHR30055:SF222">
    <property type="entry name" value="REGULATORY PROTEIN"/>
    <property type="match status" value="1"/>
</dbReference>
<dbReference type="Proteomes" id="UP000305778">
    <property type="component" value="Unassembled WGS sequence"/>
</dbReference>
<keyword evidence="1 2" id="KW-0238">DNA-binding</keyword>
<evidence type="ECO:0000313" key="5">
    <source>
        <dbReference type="Proteomes" id="UP000305778"/>
    </source>
</evidence>
<dbReference type="InterPro" id="IPR001647">
    <property type="entry name" value="HTH_TetR"/>
</dbReference>
<evidence type="ECO:0000256" key="1">
    <source>
        <dbReference type="ARBA" id="ARBA00023125"/>
    </source>
</evidence>
<protein>
    <submittedName>
        <fullName evidence="4">TetR/AcrR family transcriptional regulator</fullName>
    </submittedName>
</protein>
<evidence type="ECO:0000259" key="3">
    <source>
        <dbReference type="PROSITE" id="PS50977"/>
    </source>
</evidence>